<accession>A0A7J7VMX1</accession>
<dbReference type="Proteomes" id="UP000558488">
    <property type="component" value="Unassembled WGS sequence"/>
</dbReference>
<evidence type="ECO:0000313" key="2">
    <source>
        <dbReference type="Proteomes" id="UP000558488"/>
    </source>
</evidence>
<gene>
    <name evidence="1" type="ORF">mPipKuh1_008370</name>
</gene>
<organism evidence="1 2">
    <name type="scientific">Pipistrellus kuhlii</name>
    <name type="common">Kuhl's pipistrelle</name>
    <dbReference type="NCBI Taxonomy" id="59472"/>
    <lineage>
        <taxon>Eukaryota</taxon>
        <taxon>Metazoa</taxon>
        <taxon>Chordata</taxon>
        <taxon>Craniata</taxon>
        <taxon>Vertebrata</taxon>
        <taxon>Euteleostomi</taxon>
        <taxon>Mammalia</taxon>
        <taxon>Eutheria</taxon>
        <taxon>Laurasiatheria</taxon>
        <taxon>Chiroptera</taxon>
        <taxon>Yangochiroptera</taxon>
        <taxon>Vespertilionidae</taxon>
        <taxon>Pipistrellus</taxon>
    </lineage>
</organism>
<proteinExistence type="predicted"/>
<keyword evidence="2" id="KW-1185">Reference proteome</keyword>
<dbReference type="AlphaFoldDB" id="A0A7J7VMX1"/>
<evidence type="ECO:0000313" key="1">
    <source>
        <dbReference type="EMBL" id="KAF6326368.1"/>
    </source>
</evidence>
<sequence length="124" mass="13218">MVTLIRSGAPLCTAAKFSAFKMRFPLTLPTRTPISSGTRSQRAHGLSGPRLSVTLRSLWLRSRDTPGATPCPWRAGPRARSAGSLCPLGSSGFTALPFVQRDPEIVPGQPVLSVLCKALTTQCI</sequence>
<reference evidence="1 2" key="1">
    <citation type="journal article" date="2020" name="Nature">
        <title>Six reference-quality genomes reveal evolution of bat adaptations.</title>
        <authorList>
            <person name="Jebb D."/>
            <person name="Huang Z."/>
            <person name="Pippel M."/>
            <person name="Hughes G.M."/>
            <person name="Lavrichenko K."/>
            <person name="Devanna P."/>
            <person name="Winkler S."/>
            <person name="Jermiin L.S."/>
            <person name="Skirmuntt E.C."/>
            <person name="Katzourakis A."/>
            <person name="Burkitt-Gray L."/>
            <person name="Ray D.A."/>
            <person name="Sullivan K.A.M."/>
            <person name="Roscito J.G."/>
            <person name="Kirilenko B.M."/>
            <person name="Davalos L.M."/>
            <person name="Corthals A.P."/>
            <person name="Power M.L."/>
            <person name="Jones G."/>
            <person name="Ransome R.D."/>
            <person name="Dechmann D.K.N."/>
            <person name="Locatelli A.G."/>
            <person name="Puechmaille S.J."/>
            <person name="Fedrigo O."/>
            <person name="Jarvis E.D."/>
            <person name="Hiller M."/>
            <person name="Vernes S.C."/>
            <person name="Myers E.W."/>
            <person name="Teeling E.C."/>
        </authorList>
    </citation>
    <scope>NUCLEOTIDE SEQUENCE [LARGE SCALE GENOMIC DNA]</scope>
    <source>
        <strain evidence="1">MPipKuh1</strain>
        <tissue evidence="1">Flight muscle</tissue>
    </source>
</reference>
<comment type="caution">
    <text evidence="1">The sequence shown here is derived from an EMBL/GenBank/DDBJ whole genome shotgun (WGS) entry which is preliminary data.</text>
</comment>
<protein>
    <submittedName>
        <fullName evidence="1">Uncharacterized protein</fullName>
    </submittedName>
</protein>
<dbReference type="EMBL" id="JACAGB010000014">
    <property type="protein sequence ID" value="KAF6326368.1"/>
    <property type="molecule type" value="Genomic_DNA"/>
</dbReference>
<name>A0A7J7VMX1_PIPKU</name>